<evidence type="ECO:0000313" key="4">
    <source>
        <dbReference type="EnsemblProtists" id="EKX54373"/>
    </source>
</evidence>
<reference evidence="4" key="3">
    <citation type="submission" date="2015-06" db="UniProtKB">
        <authorList>
            <consortium name="EnsemblProtists"/>
        </authorList>
    </citation>
    <scope>IDENTIFICATION</scope>
</reference>
<feature type="compositionally biased region" description="Basic and acidic residues" evidence="1">
    <location>
        <begin position="1"/>
        <end position="10"/>
    </location>
</feature>
<feature type="region of interest" description="Disordered" evidence="1">
    <location>
        <begin position="182"/>
        <end position="207"/>
    </location>
</feature>
<dbReference type="HOGENOM" id="CLU_008613_4_0_1"/>
<dbReference type="PaxDb" id="55529-EKX54373"/>
<gene>
    <name evidence="3" type="ORF">GUITHDRAFT_99855</name>
</gene>
<dbReference type="EMBL" id="JH992967">
    <property type="protein sequence ID" value="EKX54373.1"/>
    <property type="molecule type" value="Genomic_DNA"/>
</dbReference>
<dbReference type="Pfam" id="PF07713">
    <property type="entry name" value="DUF1604"/>
    <property type="match status" value="1"/>
</dbReference>
<dbReference type="InterPro" id="IPR011666">
    <property type="entry name" value="DUF1604"/>
</dbReference>
<name>L1K1Y6_GUITC</name>
<dbReference type="Proteomes" id="UP000011087">
    <property type="component" value="Unassembled WGS sequence"/>
</dbReference>
<keyword evidence="5" id="KW-1185">Reference proteome</keyword>
<dbReference type="PROSITE" id="PS50174">
    <property type="entry name" value="G_PATCH"/>
    <property type="match status" value="1"/>
</dbReference>
<dbReference type="GO" id="GO:0003723">
    <property type="term" value="F:RNA binding"/>
    <property type="evidence" value="ECO:0007669"/>
    <property type="project" value="TreeGrafter"/>
</dbReference>
<feature type="region of interest" description="Disordered" evidence="1">
    <location>
        <begin position="1"/>
        <end position="23"/>
    </location>
</feature>
<evidence type="ECO:0000313" key="3">
    <source>
        <dbReference type="EMBL" id="EKX54373.1"/>
    </source>
</evidence>
<dbReference type="EnsemblProtists" id="EKX54373">
    <property type="protein sequence ID" value="EKX54373"/>
    <property type="gene ID" value="GUITHDRAFT_99855"/>
</dbReference>
<dbReference type="OMA" id="QESRRHE"/>
<dbReference type="KEGG" id="gtt:GUITHDRAFT_99855"/>
<evidence type="ECO:0000259" key="2">
    <source>
        <dbReference type="PROSITE" id="PS50174"/>
    </source>
</evidence>
<dbReference type="Pfam" id="PF01585">
    <property type="entry name" value="G-patch"/>
    <property type="match status" value="1"/>
</dbReference>
<reference evidence="3 5" key="1">
    <citation type="journal article" date="2012" name="Nature">
        <title>Algal genomes reveal evolutionary mosaicism and the fate of nucleomorphs.</title>
        <authorList>
            <consortium name="DOE Joint Genome Institute"/>
            <person name="Curtis B.A."/>
            <person name="Tanifuji G."/>
            <person name="Burki F."/>
            <person name="Gruber A."/>
            <person name="Irimia M."/>
            <person name="Maruyama S."/>
            <person name="Arias M.C."/>
            <person name="Ball S.G."/>
            <person name="Gile G.H."/>
            <person name="Hirakawa Y."/>
            <person name="Hopkins J.F."/>
            <person name="Kuo A."/>
            <person name="Rensing S.A."/>
            <person name="Schmutz J."/>
            <person name="Symeonidi A."/>
            <person name="Elias M."/>
            <person name="Eveleigh R.J."/>
            <person name="Herman E.K."/>
            <person name="Klute M.J."/>
            <person name="Nakayama T."/>
            <person name="Obornik M."/>
            <person name="Reyes-Prieto A."/>
            <person name="Armbrust E.V."/>
            <person name="Aves S.J."/>
            <person name="Beiko R.G."/>
            <person name="Coutinho P."/>
            <person name="Dacks J.B."/>
            <person name="Durnford D.G."/>
            <person name="Fast N.M."/>
            <person name="Green B.R."/>
            <person name="Grisdale C.J."/>
            <person name="Hempel F."/>
            <person name="Henrissat B."/>
            <person name="Hoppner M.P."/>
            <person name="Ishida K."/>
            <person name="Kim E."/>
            <person name="Koreny L."/>
            <person name="Kroth P.G."/>
            <person name="Liu Y."/>
            <person name="Malik S.B."/>
            <person name="Maier U.G."/>
            <person name="McRose D."/>
            <person name="Mock T."/>
            <person name="Neilson J.A."/>
            <person name="Onodera N.T."/>
            <person name="Poole A.M."/>
            <person name="Pritham E.J."/>
            <person name="Richards T.A."/>
            <person name="Rocap G."/>
            <person name="Roy S.W."/>
            <person name="Sarai C."/>
            <person name="Schaack S."/>
            <person name="Shirato S."/>
            <person name="Slamovits C.H."/>
            <person name="Spencer D.F."/>
            <person name="Suzuki S."/>
            <person name="Worden A.Z."/>
            <person name="Zauner S."/>
            <person name="Barry K."/>
            <person name="Bell C."/>
            <person name="Bharti A.K."/>
            <person name="Crow J.A."/>
            <person name="Grimwood J."/>
            <person name="Kramer R."/>
            <person name="Lindquist E."/>
            <person name="Lucas S."/>
            <person name="Salamov A."/>
            <person name="McFadden G.I."/>
            <person name="Lane C.E."/>
            <person name="Keeling P.J."/>
            <person name="Gray M.W."/>
            <person name="Grigoriev I.V."/>
            <person name="Archibald J.M."/>
        </authorList>
    </citation>
    <scope>NUCLEOTIDE SEQUENCE</scope>
    <source>
        <strain evidence="3 5">CCMP2712</strain>
    </source>
</reference>
<dbReference type="RefSeq" id="XP_005841353.1">
    <property type="nucleotide sequence ID" value="XM_005841296.1"/>
</dbReference>
<dbReference type="Pfam" id="PF26093">
    <property type="entry name" value="HTH_TGH"/>
    <property type="match status" value="1"/>
</dbReference>
<dbReference type="OrthoDB" id="20507at2759"/>
<evidence type="ECO:0000313" key="5">
    <source>
        <dbReference type="Proteomes" id="UP000011087"/>
    </source>
</evidence>
<dbReference type="PANTHER" id="PTHR13384:SF19">
    <property type="entry name" value="G PATCH DOMAIN-CONTAINING PROTEIN 1"/>
    <property type="match status" value="1"/>
</dbReference>
<dbReference type="STRING" id="905079.L1K1Y6"/>
<dbReference type="GO" id="GO:0006397">
    <property type="term" value="P:mRNA processing"/>
    <property type="evidence" value="ECO:0007669"/>
    <property type="project" value="InterPro"/>
</dbReference>
<accession>L1K1Y6</accession>
<organism evidence="3">
    <name type="scientific">Guillardia theta (strain CCMP2712)</name>
    <name type="common">Cryptophyte</name>
    <dbReference type="NCBI Taxonomy" id="905079"/>
    <lineage>
        <taxon>Eukaryota</taxon>
        <taxon>Cryptophyceae</taxon>
        <taxon>Pyrenomonadales</taxon>
        <taxon>Geminigeraceae</taxon>
        <taxon>Guillardia</taxon>
    </lineage>
</organism>
<dbReference type="GeneID" id="17311090"/>
<dbReference type="AlphaFoldDB" id="L1K1Y6"/>
<feature type="compositionally biased region" description="Acidic residues" evidence="1">
    <location>
        <begin position="194"/>
        <end position="205"/>
    </location>
</feature>
<dbReference type="PANTHER" id="PTHR13384">
    <property type="entry name" value="G PATCH DOMAIN-CONTAINING PROTEIN 1"/>
    <property type="match status" value="1"/>
</dbReference>
<reference evidence="5" key="2">
    <citation type="submission" date="2012-11" db="EMBL/GenBank/DDBJ databases">
        <authorList>
            <person name="Kuo A."/>
            <person name="Curtis B.A."/>
            <person name="Tanifuji G."/>
            <person name="Burki F."/>
            <person name="Gruber A."/>
            <person name="Irimia M."/>
            <person name="Maruyama S."/>
            <person name="Arias M.C."/>
            <person name="Ball S.G."/>
            <person name="Gile G.H."/>
            <person name="Hirakawa Y."/>
            <person name="Hopkins J.F."/>
            <person name="Rensing S.A."/>
            <person name="Schmutz J."/>
            <person name="Symeonidi A."/>
            <person name="Elias M."/>
            <person name="Eveleigh R.J."/>
            <person name="Herman E.K."/>
            <person name="Klute M.J."/>
            <person name="Nakayama T."/>
            <person name="Obornik M."/>
            <person name="Reyes-Prieto A."/>
            <person name="Armbrust E.V."/>
            <person name="Aves S.J."/>
            <person name="Beiko R.G."/>
            <person name="Coutinho P."/>
            <person name="Dacks J.B."/>
            <person name="Durnford D.G."/>
            <person name="Fast N.M."/>
            <person name="Green B.R."/>
            <person name="Grisdale C."/>
            <person name="Hempe F."/>
            <person name="Henrissat B."/>
            <person name="Hoppner M.P."/>
            <person name="Ishida K.-I."/>
            <person name="Kim E."/>
            <person name="Koreny L."/>
            <person name="Kroth P.G."/>
            <person name="Liu Y."/>
            <person name="Malik S.-B."/>
            <person name="Maier U.G."/>
            <person name="McRose D."/>
            <person name="Mock T."/>
            <person name="Neilson J.A."/>
            <person name="Onodera N.T."/>
            <person name="Poole A.M."/>
            <person name="Pritham E.J."/>
            <person name="Richards T.A."/>
            <person name="Rocap G."/>
            <person name="Roy S.W."/>
            <person name="Sarai C."/>
            <person name="Schaack S."/>
            <person name="Shirato S."/>
            <person name="Slamovits C.H."/>
            <person name="Spencer D.F."/>
            <person name="Suzuki S."/>
            <person name="Worden A.Z."/>
            <person name="Zauner S."/>
            <person name="Barry K."/>
            <person name="Bell C."/>
            <person name="Bharti A.K."/>
            <person name="Crow J.A."/>
            <person name="Grimwood J."/>
            <person name="Kramer R."/>
            <person name="Lindquist E."/>
            <person name="Lucas S."/>
            <person name="Salamov A."/>
            <person name="McFadden G.I."/>
            <person name="Lane C.E."/>
            <person name="Keeling P.J."/>
            <person name="Gray M.W."/>
            <person name="Grigoriev I.V."/>
            <person name="Archibald J.M."/>
        </authorList>
    </citation>
    <scope>NUCLEOTIDE SEQUENCE</scope>
    <source>
        <strain evidence="5">CCMP2712</strain>
    </source>
</reference>
<dbReference type="InterPro" id="IPR000467">
    <property type="entry name" value="G_patch_dom"/>
</dbReference>
<protein>
    <recommendedName>
        <fullName evidence="2">G-patch domain-containing protein</fullName>
    </recommendedName>
</protein>
<dbReference type="eggNOG" id="KOG2138">
    <property type="taxonomic scope" value="Eukaryota"/>
</dbReference>
<evidence type="ECO:0000256" key="1">
    <source>
        <dbReference type="SAM" id="MobiDB-lite"/>
    </source>
</evidence>
<feature type="domain" description="G-patch" evidence="2">
    <location>
        <begin position="165"/>
        <end position="185"/>
    </location>
</feature>
<proteinExistence type="predicted"/>
<dbReference type="GO" id="GO:0005634">
    <property type="term" value="C:nucleus"/>
    <property type="evidence" value="ECO:0007669"/>
    <property type="project" value="TreeGrafter"/>
</dbReference>
<sequence>MKGRKRREEAVGGGVDGWDEDEALDDADAGMSILGTLVYEEEGEAKTTKAYKNLLKNPGEQQQEVADTDPKRRFHGAFTGGFSAGYFNTVGSKEGWTPSTFVSSRSNRAKYNQQKKEDFMDASDLAEQGDGKDIQTTEEFAGLGGRSAKLPTNILVPDELLEPTNDSIGLKLLRIMGWKDGQGVGPRKRKNRTEDEEEKGGENEDVQISQTYKDFKFAPKDVQIFEADVKGNFYGLGFDPLAATPEFAGLLNAASANSSKEEPPSNRVMLGSFQTKKKQTMDEGAEGMEEDGCCYSVRSCGMFDGFADGGWKREYDTTLGEDEGEDEEEAMMHAMRQPKKKSKQAMEKPKIAIPAFQSKLVCSDGRKPIPGFELATDPPKEKKRYDPPKIPEGFTPHHVWPEPLKGMEDAPKTVPKSFEECNSEQLFALAKGKSSTKEEAVRHTAKSRGEILGEAPLPSRKEEDLQQTYAQRAAFAIASSAMSEEHTRKVQAMLGSKFARSSEAGEGGDSSFKPFSHDPAKQARYEAYLKVSSPAPCRCLDELRMTRTTAIRILVF</sequence>